<dbReference type="GeneID" id="2545239"/>
<organism evidence="1">
    <name type="scientific">Psilotum nudum</name>
    <name type="common">Whisk fern</name>
    <name type="synonym">Lycopodium nudum</name>
    <dbReference type="NCBI Taxonomy" id="3240"/>
    <lineage>
        <taxon>Eukaryota</taxon>
        <taxon>Viridiplantae</taxon>
        <taxon>Streptophyta</taxon>
        <taxon>Embryophyta</taxon>
        <taxon>Tracheophyta</taxon>
        <taxon>Polypodiopsida</taxon>
        <taxon>Ophioglossidae</taxon>
        <taxon>Psilotales</taxon>
        <taxon>Psilotaceae</taxon>
        <taxon>Psilotum</taxon>
    </lineage>
</organism>
<dbReference type="GeneID" id="2545249"/>
<protein>
    <submittedName>
        <fullName evidence="1">Uncharacterized protein</fullName>
    </submittedName>
</protein>
<reference evidence="1" key="1">
    <citation type="submission" date="2002-01" db="EMBL/GenBank/DDBJ databases">
        <title>Complete nucleotide sequence of the chloroplast genome from a fern, Psilotum nudum.</title>
        <authorList>
            <person name="Wakasugi T."/>
            <person name="Nishikawa A."/>
            <person name="Yamada K."/>
            <person name="Sugiura M."/>
        </authorList>
    </citation>
    <scope>NUCLEOTIDE SEQUENCE</scope>
</reference>
<proteinExistence type="predicted"/>
<keyword evidence="1" id="KW-0934">Plastid</keyword>
<dbReference type="RefSeq" id="NP_569702.1">
    <property type="nucleotide sequence ID" value="NC_003386.1"/>
</dbReference>
<evidence type="ECO:0000313" key="1">
    <source>
        <dbReference type="EMBL" id="BAB84291.1"/>
    </source>
</evidence>
<dbReference type="EMBL" id="AP004638">
    <property type="protein sequence ID" value="BAB84265.1"/>
    <property type="molecule type" value="Genomic_DNA"/>
</dbReference>
<dbReference type="RefSeq" id="NP_569676.1">
    <property type="nucleotide sequence ID" value="NC_003386.1"/>
</dbReference>
<keyword evidence="1" id="KW-0150">Chloroplast</keyword>
<sequence length="89" mass="10028">MGILFYHHFDCLLTLPRVRTFALGLIMGEEGFEPPTPWFVATCSDPLSYKPHLRGICSRSFLQKQSFLSPAIPGRCGTPIGEILRFIET</sequence>
<geneLocation type="chloroplast" evidence="1"/>
<dbReference type="EMBL" id="AP004638">
    <property type="protein sequence ID" value="BAB84291.1"/>
    <property type="molecule type" value="Genomic_DNA"/>
</dbReference>
<accession>Q8W842</accession>
<name>Q8W842_PSINU</name>
<dbReference type="AlphaFoldDB" id="Q8W842"/>